<dbReference type="SUPFAM" id="SSF55021">
    <property type="entry name" value="ACT-like"/>
    <property type="match status" value="2"/>
</dbReference>
<dbReference type="InterPro" id="IPR019455">
    <property type="entry name" value="Acetolactate_synth_ssu_C"/>
</dbReference>
<accession>A0A1H2BUR4</accession>
<dbReference type="Gene3D" id="3.30.70.1150">
    <property type="entry name" value="ACT-like. Chain A, domain 2"/>
    <property type="match status" value="1"/>
</dbReference>
<reference evidence="2 3" key="1">
    <citation type="submission" date="2016-10" db="EMBL/GenBank/DDBJ databases">
        <authorList>
            <person name="de Groot N.N."/>
        </authorList>
    </citation>
    <scope>NUCLEOTIDE SEQUENCE [LARGE SCALE GENOMIC DNA]</scope>
    <source>
        <strain evidence="2 3">MP1X4</strain>
    </source>
</reference>
<dbReference type="EMBL" id="LT629740">
    <property type="protein sequence ID" value="SDT61669.1"/>
    <property type="molecule type" value="Genomic_DNA"/>
</dbReference>
<feature type="domain" description="ACT" evidence="1">
    <location>
        <begin position="4"/>
        <end position="78"/>
    </location>
</feature>
<evidence type="ECO:0000313" key="3">
    <source>
        <dbReference type="Proteomes" id="UP000199679"/>
    </source>
</evidence>
<protein>
    <submittedName>
        <fullName evidence="2">Acetolactate synthase, small subunit</fullName>
    </submittedName>
</protein>
<organism evidence="2 3">
    <name type="scientific">Mucilaginibacter mallensis</name>
    <dbReference type="NCBI Taxonomy" id="652787"/>
    <lineage>
        <taxon>Bacteria</taxon>
        <taxon>Pseudomonadati</taxon>
        <taxon>Bacteroidota</taxon>
        <taxon>Sphingobacteriia</taxon>
        <taxon>Sphingobacteriales</taxon>
        <taxon>Sphingobacteriaceae</taxon>
        <taxon>Mucilaginibacter</taxon>
    </lineage>
</organism>
<dbReference type="Gene3D" id="3.30.70.260">
    <property type="match status" value="1"/>
</dbReference>
<dbReference type="Pfam" id="PF10369">
    <property type="entry name" value="ALS_ss_C"/>
    <property type="match status" value="1"/>
</dbReference>
<sequence length="168" mass="18834">MNYLLNILSDDRKGLMSIITSMLNRKGIEIESISAAKTDIHTQVLINIQVIAHDADIKLMAFKIENIIEVYKVEVELLQHAAYQKVALYTLLKQGYNTQINNQIQKYGAIIVGYDNDVITIQKTGRDEDIQLLYNALEGKYLKSFSKSAVIALKAITVDDDTVISKAA</sequence>
<name>A0A1H2BUR4_MUCMA</name>
<dbReference type="AlphaFoldDB" id="A0A1H2BUR4"/>
<keyword evidence="3" id="KW-1185">Reference proteome</keyword>
<dbReference type="STRING" id="652787.SAMN05216490_4350"/>
<proteinExistence type="predicted"/>
<dbReference type="InterPro" id="IPR027271">
    <property type="entry name" value="Acetolactate_synth/TF_NikR_C"/>
</dbReference>
<evidence type="ECO:0000313" key="2">
    <source>
        <dbReference type="EMBL" id="SDT61669.1"/>
    </source>
</evidence>
<dbReference type="InterPro" id="IPR002912">
    <property type="entry name" value="ACT_dom"/>
</dbReference>
<dbReference type="PROSITE" id="PS51671">
    <property type="entry name" value="ACT"/>
    <property type="match status" value="1"/>
</dbReference>
<dbReference type="InterPro" id="IPR045865">
    <property type="entry name" value="ACT-like_dom_sf"/>
</dbReference>
<evidence type="ECO:0000259" key="1">
    <source>
        <dbReference type="PROSITE" id="PS51671"/>
    </source>
</evidence>
<gene>
    <name evidence="2" type="ORF">SAMN05216490_4350</name>
</gene>
<dbReference type="Proteomes" id="UP000199679">
    <property type="component" value="Chromosome I"/>
</dbReference>